<gene>
    <name evidence="3" type="primary">LOC117649258</name>
</gene>
<accession>A0A6P8ZAH1</accession>
<dbReference type="OrthoDB" id="8186801at2759"/>
<feature type="compositionally biased region" description="Acidic residues" evidence="1">
    <location>
        <begin position="124"/>
        <end position="135"/>
    </location>
</feature>
<dbReference type="RefSeq" id="XP_034247740.1">
    <property type="nucleotide sequence ID" value="XM_034391849.1"/>
</dbReference>
<evidence type="ECO:0000313" key="3">
    <source>
        <dbReference type="RefSeq" id="XP_034247740.1"/>
    </source>
</evidence>
<dbReference type="PANTHER" id="PTHR33053">
    <property type="entry name" value="PROTEIN, PUTATIVE-RELATED"/>
    <property type="match status" value="1"/>
</dbReference>
<name>A0A6P8ZAH1_THRPL</name>
<dbReference type="Proteomes" id="UP000515158">
    <property type="component" value="Unplaced"/>
</dbReference>
<dbReference type="InParanoid" id="A0A6P8ZAH1"/>
<feature type="region of interest" description="Disordered" evidence="1">
    <location>
        <begin position="78"/>
        <end position="138"/>
    </location>
</feature>
<dbReference type="AlphaFoldDB" id="A0A6P8ZAH1"/>
<dbReference type="KEGG" id="tpal:117649258"/>
<proteinExistence type="predicted"/>
<dbReference type="PANTHER" id="PTHR33053:SF9">
    <property type="entry name" value="AGAP000105-PA"/>
    <property type="match status" value="1"/>
</dbReference>
<organism evidence="3">
    <name type="scientific">Thrips palmi</name>
    <name type="common">Melon thrips</name>
    <dbReference type="NCBI Taxonomy" id="161013"/>
    <lineage>
        <taxon>Eukaryota</taxon>
        <taxon>Metazoa</taxon>
        <taxon>Ecdysozoa</taxon>
        <taxon>Arthropoda</taxon>
        <taxon>Hexapoda</taxon>
        <taxon>Insecta</taxon>
        <taxon>Pterygota</taxon>
        <taxon>Neoptera</taxon>
        <taxon>Paraneoptera</taxon>
        <taxon>Thysanoptera</taxon>
        <taxon>Terebrantia</taxon>
        <taxon>Thripoidea</taxon>
        <taxon>Thripidae</taxon>
        <taxon>Thrips</taxon>
    </lineage>
</organism>
<keyword evidence="2" id="KW-1185">Reference proteome</keyword>
<sequence>MSSFKRSLNRKACKAVEKRIRLDTLMVQLGSANTLANDSSSDIADDAGGIVVNEQACDLNSCNTGPDDCEGEDLEIVGDGDTPDNVPGGDAPENVPDGDVCNLGDGNGAELPGDDVHEGSSTDSENDREDDIASDEDVRPVFQNERERELFVIDSVREWAQEPGVLSMTKLDHLLHRLSAVFPNMPLTYTTLFACDYDFQISELPSGGLFWYKGIRTNLDSLSLGEYLLRYKQVTVDIGIDGLPLKKKGVPSKLWPILGHLVGSINEPFIIAVFKGSHDPKSVEEFLADYVAEVQDLMLNGYTFQGKVYKFVVRFYVLDAVARQAIKRIETHNGYAACESCEVYGEYIDNRMVFLDLDAPLRSDESFLHRNQPKHHKGISPLEACGTGMVTQFRHDPMHLIYGGAFKRLLDFWLNQVGVWKLHHEVVNLISSVFEFLKPYCPSDFNRKPLSLKYFSSYKCTEFRRILLYDGILAFKDLVDSNIYKHFLLLHCSVYIMCSRALFAVHRELVVELLRTFISHSAVIYGRKFVVYNIHSLFHIVNELDEDLTLDDISAFKYENRLKSIKDALRSGLHPLQQLARRDKEKTSSSVLLPAKPTCANVSLKHRVLNEVVDGQQYKKLKAGSLKLRLGKADSCFQTKDGDIVVLQNIVCRQRRVYLVGCKFSKLEDYYVYPLPSSQLGIYRVSLLERERRVYRLSDLHSKCYLMPDGEFFVCVPILHSTEWL</sequence>
<protein>
    <submittedName>
        <fullName evidence="3">Uncharacterized protein LOC117649258</fullName>
    </submittedName>
</protein>
<dbReference type="GeneID" id="117649258"/>
<evidence type="ECO:0000313" key="2">
    <source>
        <dbReference type="Proteomes" id="UP000515158"/>
    </source>
</evidence>
<evidence type="ECO:0000256" key="1">
    <source>
        <dbReference type="SAM" id="MobiDB-lite"/>
    </source>
</evidence>
<reference evidence="3" key="1">
    <citation type="submission" date="2025-08" db="UniProtKB">
        <authorList>
            <consortium name="RefSeq"/>
        </authorList>
    </citation>
    <scope>IDENTIFICATION</scope>
    <source>
        <tissue evidence="3">Total insect</tissue>
    </source>
</reference>